<feature type="region of interest" description="Disordered" evidence="1">
    <location>
        <begin position="384"/>
        <end position="519"/>
    </location>
</feature>
<proteinExistence type="predicted"/>
<feature type="compositionally biased region" description="Low complexity" evidence="1">
    <location>
        <begin position="398"/>
        <end position="421"/>
    </location>
</feature>
<accession>A0A1Q9EGP2</accession>
<protein>
    <submittedName>
        <fullName evidence="3">Uncharacterized protein</fullName>
    </submittedName>
</protein>
<keyword evidence="4" id="KW-1185">Reference proteome</keyword>
<evidence type="ECO:0000313" key="3">
    <source>
        <dbReference type="EMBL" id="OLQ06595.1"/>
    </source>
</evidence>
<gene>
    <name evidence="3" type="ORF">AK812_SmicGene10117</name>
</gene>
<keyword evidence="2" id="KW-1133">Transmembrane helix</keyword>
<feature type="compositionally biased region" description="Basic and acidic residues" evidence="1">
    <location>
        <begin position="459"/>
        <end position="494"/>
    </location>
</feature>
<evidence type="ECO:0000256" key="2">
    <source>
        <dbReference type="SAM" id="Phobius"/>
    </source>
</evidence>
<keyword evidence="2" id="KW-0472">Membrane</keyword>
<comment type="caution">
    <text evidence="3">The sequence shown here is derived from an EMBL/GenBank/DDBJ whole genome shotgun (WGS) entry which is preliminary data.</text>
</comment>
<feature type="region of interest" description="Disordered" evidence="1">
    <location>
        <begin position="302"/>
        <end position="372"/>
    </location>
</feature>
<organism evidence="3 4">
    <name type="scientific">Symbiodinium microadriaticum</name>
    <name type="common">Dinoflagellate</name>
    <name type="synonym">Zooxanthella microadriatica</name>
    <dbReference type="NCBI Taxonomy" id="2951"/>
    <lineage>
        <taxon>Eukaryota</taxon>
        <taxon>Sar</taxon>
        <taxon>Alveolata</taxon>
        <taxon>Dinophyceae</taxon>
        <taxon>Suessiales</taxon>
        <taxon>Symbiodiniaceae</taxon>
        <taxon>Symbiodinium</taxon>
    </lineage>
</organism>
<name>A0A1Q9EGP2_SYMMI</name>
<dbReference type="Proteomes" id="UP000186817">
    <property type="component" value="Unassembled WGS sequence"/>
</dbReference>
<keyword evidence="2" id="KW-0812">Transmembrane</keyword>
<reference evidence="3 4" key="1">
    <citation type="submission" date="2016-02" db="EMBL/GenBank/DDBJ databases">
        <title>Genome analysis of coral dinoflagellate symbionts highlights evolutionary adaptations to a symbiotic lifestyle.</title>
        <authorList>
            <person name="Aranda M."/>
            <person name="Li Y."/>
            <person name="Liew Y.J."/>
            <person name="Baumgarten S."/>
            <person name="Simakov O."/>
            <person name="Wilson M."/>
            <person name="Piel J."/>
            <person name="Ashoor H."/>
            <person name="Bougouffa S."/>
            <person name="Bajic V.B."/>
            <person name="Ryu T."/>
            <person name="Ravasi T."/>
            <person name="Bayer T."/>
            <person name="Micklem G."/>
            <person name="Kim H."/>
            <person name="Bhak J."/>
            <person name="Lajeunesse T.C."/>
            <person name="Voolstra C.R."/>
        </authorList>
    </citation>
    <scope>NUCLEOTIDE SEQUENCE [LARGE SCALE GENOMIC DNA]</scope>
    <source>
        <strain evidence="3 4">CCMP2467</strain>
    </source>
</reference>
<dbReference type="AlphaFoldDB" id="A0A1Q9EGP2"/>
<feature type="compositionally biased region" description="Pro residues" evidence="1">
    <location>
        <begin position="306"/>
        <end position="318"/>
    </location>
</feature>
<evidence type="ECO:0000313" key="4">
    <source>
        <dbReference type="Proteomes" id="UP000186817"/>
    </source>
</evidence>
<sequence length="519" mass="55130">MHKPSRKQERDVSGPQLSSLSHLTDFGIFMDGRVFNGYGLVEAAQEWEREVWVSNCVGCGGESNLTVVAVLGMLLFALILLILLTYTLDESMRTQLSQNKVKSRYYFDGNGITTPLSIDDPIAYKFAEGALVMLWLGTLWNVAKRDHALISTMFYHETFTRPQRLQCFIALLTGLLAVNAAVHSHPGSIQEARDSGRWFNLRPAQVKKRLIKRAYSTKEIDKLNEQRQRLANQSTMLPPPGYMANPPPAAMPPGATTLLSLPAPLPLPVLPPGMVGTQQHLQLPPSVGLGANLALPAVPGMSGRLPLPPPPKYPPPPKNASTATPAGMLPGAYSAGLDASMGGTSQLPMLRSVPGTGEAPDPSMPDHEIHALPDPMTMEDAKHRMAPTDLPGSIGSRPGPSVGTPTPGTPLAGGTPSQPGTPTGGRGPGPPLPGPPLHTGTPQGSVSRGLSPRSARSGPRQEVEEAPNKERKDSKPRQTEASDRRDMEDQDKNGGPDGTGGSGMARAMLQGGKVVLAQG</sequence>
<dbReference type="EMBL" id="LSRX01000157">
    <property type="protein sequence ID" value="OLQ06595.1"/>
    <property type="molecule type" value="Genomic_DNA"/>
</dbReference>
<evidence type="ECO:0000256" key="1">
    <source>
        <dbReference type="SAM" id="MobiDB-lite"/>
    </source>
</evidence>
<feature type="transmembrane region" description="Helical" evidence="2">
    <location>
        <begin position="65"/>
        <end position="88"/>
    </location>
</feature>
<dbReference type="OrthoDB" id="434145at2759"/>